<evidence type="ECO:0000313" key="2">
    <source>
        <dbReference type="EMBL" id="KAG0589804.1"/>
    </source>
</evidence>
<organism evidence="2 3">
    <name type="scientific">Ceratodon purpureus</name>
    <name type="common">Fire moss</name>
    <name type="synonym">Dicranum purpureum</name>
    <dbReference type="NCBI Taxonomy" id="3225"/>
    <lineage>
        <taxon>Eukaryota</taxon>
        <taxon>Viridiplantae</taxon>
        <taxon>Streptophyta</taxon>
        <taxon>Embryophyta</taxon>
        <taxon>Bryophyta</taxon>
        <taxon>Bryophytina</taxon>
        <taxon>Bryopsida</taxon>
        <taxon>Dicranidae</taxon>
        <taxon>Pseudoditrichales</taxon>
        <taxon>Ditrichaceae</taxon>
        <taxon>Ceratodon</taxon>
    </lineage>
</organism>
<reference evidence="2" key="1">
    <citation type="submission" date="2020-06" db="EMBL/GenBank/DDBJ databases">
        <title>WGS assembly of Ceratodon purpureus strain R40.</title>
        <authorList>
            <person name="Carey S.B."/>
            <person name="Jenkins J."/>
            <person name="Shu S."/>
            <person name="Lovell J.T."/>
            <person name="Sreedasyam A."/>
            <person name="Maumus F."/>
            <person name="Tiley G.P."/>
            <person name="Fernandez-Pozo N."/>
            <person name="Barry K."/>
            <person name="Chen C."/>
            <person name="Wang M."/>
            <person name="Lipzen A."/>
            <person name="Daum C."/>
            <person name="Saski C.A."/>
            <person name="Payton A.C."/>
            <person name="Mcbreen J.C."/>
            <person name="Conrad R.E."/>
            <person name="Kollar L.M."/>
            <person name="Olsson S."/>
            <person name="Huttunen S."/>
            <person name="Landis J.B."/>
            <person name="Wickett N.J."/>
            <person name="Johnson M.G."/>
            <person name="Rensing S.A."/>
            <person name="Grimwood J."/>
            <person name="Schmutz J."/>
            <person name="Mcdaniel S.F."/>
        </authorList>
    </citation>
    <scope>NUCLEOTIDE SEQUENCE</scope>
    <source>
        <strain evidence="2">R40</strain>
    </source>
</reference>
<dbReference type="Proteomes" id="UP000822688">
    <property type="component" value="Chromosome 1"/>
</dbReference>
<accession>A0A8T0J1J8</accession>
<keyword evidence="1" id="KW-0732">Signal</keyword>
<evidence type="ECO:0008006" key="4">
    <source>
        <dbReference type="Google" id="ProtNLM"/>
    </source>
</evidence>
<name>A0A8T0J1J8_CERPU</name>
<evidence type="ECO:0000313" key="3">
    <source>
        <dbReference type="Proteomes" id="UP000822688"/>
    </source>
</evidence>
<protein>
    <recommendedName>
        <fullName evidence="4">Secreted protein</fullName>
    </recommendedName>
</protein>
<feature type="chain" id="PRO_5035845793" description="Secreted protein" evidence="1">
    <location>
        <begin position="20"/>
        <end position="65"/>
    </location>
</feature>
<dbReference type="EMBL" id="CM026421">
    <property type="protein sequence ID" value="KAG0589804.1"/>
    <property type="molecule type" value="Genomic_DNA"/>
</dbReference>
<keyword evidence="3" id="KW-1185">Reference proteome</keyword>
<proteinExistence type="predicted"/>
<evidence type="ECO:0000256" key="1">
    <source>
        <dbReference type="SAM" id="SignalP"/>
    </source>
</evidence>
<comment type="caution">
    <text evidence="2">The sequence shown here is derived from an EMBL/GenBank/DDBJ whole genome shotgun (WGS) entry which is preliminary data.</text>
</comment>
<gene>
    <name evidence="2" type="ORF">KC19_1G049200</name>
</gene>
<dbReference type="AlphaFoldDB" id="A0A8T0J1J8"/>
<sequence length="65" mass="7668">MNVWRGVLMLLFKTQVLEFAPWLAFRMCSFHDHDQRFMTLLVVVSLLQCRDHVCSGMAMMRSSFV</sequence>
<feature type="signal peptide" evidence="1">
    <location>
        <begin position="1"/>
        <end position="19"/>
    </location>
</feature>